<protein>
    <submittedName>
        <fullName evidence="2">Uncharacterized protein</fullName>
    </submittedName>
</protein>
<accession>K1SGX5</accession>
<evidence type="ECO:0000313" key="2">
    <source>
        <dbReference type="EMBL" id="EKC46581.1"/>
    </source>
</evidence>
<dbReference type="AlphaFoldDB" id="K1SGX5"/>
<feature type="non-terminal residue" evidence="2">
    <location>
        <position position="1"/>
    </location>
</feature>
<comment type="caution">
    <text evidence="2">The sequence shown here is derived from an EMBL/GenBank/DDBJ whole genome shotgun (WGS) entry which is preliminary data.</text>
</comment>
<organism evidence="2">
    <name type="scientific">human gut metagenome</name>
    <dbReference type="NCBI Taxonomy" id="408170"/>
    <lineage>
        <taxon>unclassified sequences</taxon>
        <taxon>metagenomes</taxon>
        <taxon>organismal metagenomes</taxon>
    </lineage>
</organism>
<sequence>YLSQADCSDNKELNHINEKSNE</sequence>
<proteinExistence type="predicted"/>
<reference evidence="2" key="1">
    <citation type="journal article" date="2013" name="Environ. Microbiol.">
        <title>Microbiota from the distal guts of lean and obese adolescents exhibit partial functional redundancy besides clear differences in community structure.</title>
        <authorList>
            <person name="Ferrer M."/>
            <person name="Ruiz A."/>
            <person name="Lanza F."/>
            <person name="Haange S.B."/>
            <person name="Oberbach A."/>
            <person name="Till H."/>
            <person name="Bargiela R."/>
            <person name="Campoy C."/>
            <person name="Segura M.T."/>
            <person name="Richter M."/>
            <person name="von Bergen M."/>
            <person name="Seifert J."/>
            <person name="Suarez A."/>
        </authorList>
    </citation>
    <scope>NUCLEOTIDE SEQUENCE</scope>
</reference>
<evidence type="ECO:0000256" key="1">
    <source>
        <dbReference type="SAM" id="MobiDB-lite"/>
    </source>
</evidence>
<gene>
    <name evidence="2" type="ORF">OBE_16179</name>
</gene>
<feature type="region of interest" description="Disordered" evidence="1">
    <location>
        <begin position="1"/>
        <end position="22"/>
    </location>
</feature>
<name>K1SGX5_9ZZZZ</name>
<dbReference type="EMBL" id="AJWZ01011076">
    <property type="protein sequence ID" value="EKC46581.1"/>
    <property type="molecule type" value="Genomic_DNA"/>
</dbReference>
<feature type="compositionally biased region" description="Basic and acidic residues" evidence="1">
    <location>
        <begin position="8"/>
        <end position="22"/>
    </location>
</feature>